<proteinExistence type="predicted"/>
<feature type="transmembrane region" description="Helical" evidence="7">
    <location>
        <begin position="124"/>
        <end position="143"/>
    </location>
</feature>
<feature type="transmembrane region" description="Helical" evidence="7">
    <location>
        <begin position="219"/>
        <end position="239"/>
    </location>
</feature>
<sequence>MDGMEGMTMDMGSGMFQTKNMALAHAYWLRTCSSSAIQFPTKPTSQFAQLWATLTAVGREMSYPQLYVPSRFFSWMTPPPMGRIIILLVYWAVVIYMATANAIVNDAYFWERIGFRNAWVTVTQVPLLYLLASKSSVLGLLGGTSYERLNWAHRWVARTIFVTASVHGWHFWTEWVRADIVDYYLPMMPMVKYGLGAWGVLLFTLLSSFAPLRHLWYELFVVQHILSSVFFLWLIYVHVPVYARYNVWFAIAALSFDRFYRAVLFVWQNVKFRPNPSRCKGGQRLGHQAQ</sequence>
<dbReference type="GO" id="GO:0006826">
    <property type="term" value="P:iron ion transport"/>
    <property type="evidence" value="ECO:0007669"/>
    <property type="project" value="TreeGrafter"/>
</dbReference>
<dbReference type="GO" id="GO:0015677">
    <property type="term" value="P:copper ion import"/>
    <property type="evidence" value="ECO:0007669"/>
    <property type="project" value="TreeGrafter"/>
</dbReference>
<keyword evidence="5" id="KW-0406">Ion transport</keyword>
<dbReference type="InterPro" id="IPR051410">
    <property type="entry name" value="Ferric/Cupric_Reductase"/>
</dbReference>
<dbReference type="PANTHER" id="PTHR32361">
    <property type="entry name" value="FERRIC/CUPRIC REDUCTASE TRANSMEMBRANE COMPONENT"/>
    <property type="match status" value="1"/>
</dbReference>
<dbReference type="PANTHER" id="PTHR32361:SF9">
    <property type="entry name" value="FERRIC REDUCTASE TRANSMEMBRANE COMPONENT 3-RELATED"/>
    <property type="match status" value="1"/>
</dbReference>
<dbReference type="GeneID" id="19325257"/>
<dbReference type="Proteomes" id="UP000014074">
    <property type="component" value="Unassembled WGS sequence"/>
</dbReference>
<feature type="domain" description="Ferric oxidoreductase" evidence="8">
    <location>
        <begin position="118"/>
        <end position="234"/>
    </location>
</feature>
<dbReference type="RefSeq" id="XP_007915514.1">
    <property type="nucleotide sequence ID" value="XM_007917323.1"/>
</dbReference>
<evidence type="ECO:0000256" key="2">
    <source>
        <dbReference type="ARBA" id="ARBA00022448"/>
    </source>
</evidence>
<keyword evidence="3 7" id="KW-0812">Transmembrane</keyword>
<keyword evidence="6 7" id="KW-0472">Membrane</keyword>
<organism evidence="9 10">
    <name type="scientific">Phaeoacremonium minimum (strain UCR-PA7)</name>
    <name type="common">Esca disease fungus</name>
    <name type="synonym">Togninia minima</name>
    <dbReference type="NCBI Taxonomy" id="1286976"/>
    <lineage>
        <taxon>Eukaryota</taxon>
        <taxon>Fungi</taxon>
        <taxon>Dikarya</taxon>
        <taxon>Ascomycota</taxon>
        <taxon>Pezizomycotina</taxon>
        <taxon>Sordariomycetes</taxon>
        <taxon>Sordariomycetidae</taxon>
        <taxon>Togniniales</taxon>
        <taxon>Togniniaceae</taxon>
        <taxon>Phaeoacremonium</taxon>
    </lineage>
</organism>
<evidence type="ECO:0000256" key="1">
    <source>
        <dbReference type="ARBA" id="ARBA00004141"/>
    </source>
</evidence>
<keyword evidence="10" id="KW-1185">Reference proteome</keyword>
<name>R8BK47_PHAM7</name>
<evidence type="ECO:0000313" key="9">
    <source>
        <dbReference type="EMBL" id="EON99695.1"/>
    </source>
</evidence>
<dbReference type="HOGENOM" id="CLU_960377_0_0_1"/>
<dbReference type="OrthoDB" id="3944240at2759"/>
<evidence type="ECO:0000256" key="3">
    <source>
        <dbReference type="ARBA" id="ARBA00022692"/>
    </source>
</evidence>
<dbReference type="AlphaFoldDB" id="R8BK47"/>
<dbReference type="KEGG" id="tmn:UCRPA7_4772"/>
<comment type="subcellular location">
    <subcellularLocation>
        <location evidence="1">Membrane</location>
        <topology evidence="1">Multi-pass membrane protein</topology>
    </subcellularLocation>
</comment>
<dbReference type="EMBL" id="KB933133">
    <property type="protein sequence ID" value="EON99695.1"/>
    <property type="molecule type" value="Genomic_DNA"/>
</dbReference>
<feature type="transmembrane region" description="Helical" evidence="7">
    <location>
        <begin position="193"/>
        <end position="212"/>
    </location>
</feature>
<feature type="transmembrane region" description="Helical" evidence="7">
    <location>
        <begin position="84"/>
        <end position="104"/>
    </location>
</feature>
<dbReference type="GO" id="GO:0006879">
    <property type="term" value="P:intracellular iron ion homeostasis"/>
    <property type="evidence" value="ECO:0007669"/>
    <property type="project" value="TreeGrafter"/>
</dbReference>
<evidence type="ECO:0000256" key="7">
    <source>
        <dbReference type="SAM" id="Phobius"/>
    </source>
</evidence>
<keyword evidence="4 7" id="KW-1133">Transmembrane helix</keyword>
<protein>
    <submittedName>
        <fullName evidence="9">Putative ferric reductase like transmembrane component protein</fullName>
    </submittedName>
</protein>
<dbReference type="GO" id="GO:0000293">
    <property type="term" value="F:ferric-chelate reductase activity"/>
    <property type="evidence" value="ECO:0007669"/>
    <property type="project" value="TreeGrafter"/>
</dbReference>
<evidence type="ECO:0000256" key="6">
    <source>
        <dbReference type="ARBA" id="ARBA00023136"/>
    </source>
</evidence>
<feature type="transmembrane region" description="Helical" evidence="7">
    <location>
        <begin position="155"/>
        <end position="173"/>
    </location>
</feature>
<keyword evidence="2" id="KW-0813">Transport</keyword>
<evidence type="ECO:0000259" key="8">
    <source>
        <dbReference type="Pfam" id="PF01794"/>
    </source>
</evidence>
<dbReference type="Pfam" id="PF01794">
    <property type="entry name" value="Ferric_reduct"/>
    <property type="match status" value="1"/>
</dbReference>
<evidence type="ECO:0000256" key="4">
    <source>
        <dbReference type="ARBA" id="ARBA00022989"/>
    </source>
</evidence>
<reference evidence="10" key="1">
    <citation type="journal article" date="2013" name="Genome Announc.">
        <title>Draft genome sequence of the ascomycete Phaeoacremonium aleophilum strain UCR-PA7, a causal agent of the esca disease complex in grapevines.</title>
        <authorList>
            <person name="Blanco-Ulate B."/>
            <person name="Rolshausen P."/>
            <person name="Cantu D."/>
        </authorList>
    </citation>
    <scope>NUCLEOTIDE SEQUENCE [LARGE SCALE GENOMIC DNA]</scope>
    <source>
        <strain evidence="10">UCR-PA7</strain>
    </source>
</reference>
<evidence type="ECO:0000256" key="5">
    <source>
        <dbReference type="ARBA" id="ARBA00023065"/>
    </source>
</evidence>
<evidence type="ECO:0000313" key="10">
    <source>
        <dbReference type="Proteomes" id="UP000014074"/>
    </source>
</evidence>
<gene>
    <name evidence="9" type="ORF">UCRPA7_4772</name>
</gene>
<accession>R8BK47</accession>
<dbReference type="GO" id="GO:0005886">
    <property type="term" value="C:plasma membrane"/>
    <property type="evidence" value="ECO:0007669"/>
    <property type="project" value="TreeGrafter"/>
</dbReference>
<dbReference type="InterPro" id="IPR013130">
    <property type="entry name" value="Fe3_Rdtase_TM_dom"/>
</dbReference>
<dbReference type="eggNOG" id="KOG0039">
    <property type="taxonomic scope" value="Eukaryota"/>
</dbReference>